<dbReference type="RefSeq" id="WP_009366762.1">
    <property type="nucleotide sequence ID" value="NZ_ALJD01000004.1"/>
</dbReference>
<evidence type="ECO:0000313" key="3">
    <source>
        <dbReference type="Proteomes" id="UP000007813"/>
    </source>
</evidence>
<dbReference type="AlphaFoldDB" id="J3JFU4"/>
<keyword evidence="1" id="KW-1133">Transmembrane helix</keyword>
<reference evidence="2 3" key="1">
    <citation type="journal article" date="2012" name="J. Bacteriol.">
        <title>Draft Genome Sequence of the Extremely Halophilic Archaeon Halogranum salarium B-1T.</title>
        <authorList>
            <person name="Kim K.K."/>
            <person name="Lee K.C."/>
            <person name="Lee J.S."/>
        </authorList>
    </citation>
    <scope>NUCLEOTIDE SEQUENCE [LARGE SCALE GENOMIC DNA]</scope>
    <source>
        <strain evidence="2 3">B-1</strain>
    </source>
</reference>
<protein>
    <submittedName>
        <fullName evidence="2">Uncharacterized protein</fullName>
    </submittedName>
</protein>
<dbReference type="EMBL" id="ALJD01000004">
    <property type="protein sequence ID" value="EJN59526.1"/>
    <property type="molecule type" value="Genomic_DNA"/>
</dbReference>
<comment type="caution">
    <text evidence="2">The sequence shown here is derived from an EMBL/GenBank/DDBJ whole genome shotgun (WGS) entry which is preliminary data.</text>
</comment>
<name>J3JFU4_9EURY</name>
<evidence type="ECO:0000313" key="2">
    <source>
        <dbReference type="EMBL" id="EJN59526.1"/>
    </source>
</evidence>
<keyword evidence="1" id="KW-0472">Membrane</keyword>
<feature type="transmembrane region" description="Helical" evidence="1">
    <location>
        <begin position="16"/>
        <end position="35"/>
    </location>
</feature>
<organism evidence="2 3">
    <name type="scientific">Halogranum salarium B-1</name>
    <dbReference type="NCBI Taxonomy" id="1210908"/>
    <lineage>
        <taxon>Archaea</taxon>
        <taxon>Methanobacteriati</taxon>
        <taxon>Methanobacteriota</taxon>
        <taxon>Stenosarchaea group</taxon>
        <taxon>Halobacteria</taxon>
        <taxon>Halobacteriales</taxon>
        <taxon>Haloferacaceae</taxon>
    </lineage>
</organism>
<sequence>MPADTENGQGFDRRSLAFTLVFLTLMALWYGTHPAQFAAEFHGPMTSVLGVCGVGYAVYTRIRNRPASEA</sequence>
<accession>J3JFU4</accession>
<dbReference type="OrthoDB" id="380775at2157"/>
<proteinExistence type="predicted"/>
<dbReference type="Proteomes" id="UP000007813">
    <property type="component" value="Unassembled WGS sequence"/>
</dbReference>
<keyword evidence="1" id="KW-0812">Transmembrane</keyword>
<feature type="transmembrane region" description="Helical" evidence="1">
    <location>
        <begin position="41"/>
        <end position="59"/>
    </location>
</feature>
<gene>
    <name evidence="2" type="ORF">HSB1_16840</name>
</gene>
<evidence type="ECO:0000256" key="1">
    <source>
        <dbReference type="SAM" id="Phobius"/>
    </source>
</evidence>